<dbReference type="SUPFAM" id="SSF52540">
    <property type="entry name" value="P-loop containing nucleoside triphosphate hydrolases"/>
    <property type="match status" value="1"/>
</dbReference>
<reference evidence="2 3" key="1">
    <citation type="submission" date="2016-01" db="EMBL/GenBank/DDBJ databases">
        <title>Characterization of the Clostridium difficile lineages that are prevalent in Hong Kong and China.</title>
        <authorList>
            <person name="Kwok J.S.-L."/>
            <person name="Lam W.-Y."/>
            <person name="Ip M."/>
            <person name="Chan T.-F."/>
            <person name="Hawkey P.M."/>
            <person name="Tsui S.K.-W."/>
        </authorList>
    </citation>
    <scope>NUCLEOTIDE SEQUENCE [LARGE SCALE GENOMIC DNA]</scope>
    <source>
        <strain evidence="2 3">300064</strain>
    </source>
</reference>
<organism evidence="2 3">
    <name type="scientific">Clostridium butyricum</name>
    <dbReference type="NCBI Taxonomy" id="1492"/>
    <lineage>
        <taxon>Bacteria</taxon>
        <taxon>Bacillati</taxon>
        <taxon>Bacillota</taxon>
        <taxon>Clostridia</taxon>
        <taxon>Eubacteriales</taxon>
        <taxon>Clostridiaceae</taxon>
        <taxon>Clostridium</taxon>
    </lineage>
</organism>
<dbReference type="InterPro" id="IPR052754">
    <property type="entry name" value="NTPase_KAP_P-loop"/>
</dbReference>
<protein>
    <recommendedName>
        <fullName evidence="1">KAP NTPase domain-containing protein</fullName>
    </recommendedName>
</protein>
<dbReference type="AlphaFoldDB" id="A0A2S7FCL4"/>
<dbReference type="Pfam" id="PF07693">
    <property type="entry name" value="KAP_NTPase"/>
    <property type="match status" value="1"/>
</dbReference>
<evidence type="ECO:0000313" key="2">
    <source>
        <dbReference type="EMBL" id="PPV15867.1"/>
    </source>
</evidence>
<dbReference type="Proteomes" id="UP000238081">
    <property type="component" value="Unassembled WGS sequence"/>
</dbReference>
<dbReference type="InterPro" id="IPR027417">
    <property type="entry name" value="P-loop_NTPase"/>
</dbReference>
<dbReference type="Gene3D" id="3.40.50.300">
    <property type="entry name" value="P-loop containing nucleotide triphosphate hydrolases"/>
    <property type="match status" value="1"/>
</dbReference>
<dbReference type="EMBL" id="LRDH01000096">
    <property type="protein sequence ID" value="PPV15867.1"/>
    <property type="molecule type" value="Genomic_DNA"/>
</dbReference>
<proteinExistence type="predicted"/>
<sequence length="435" mass="51361">MDKMLSTFNEDLLNRKQIAVNLTNIINSKNNLKVLAIDSGWGTGKTTFATMWRNMINSDETYSSELEIMYFNAWENDYISEPLTSILSELENQIKDKNIEVKSIFERGKEKIKPYAKAGGEILLKHITKGVLDNIDWQKDLEDGLIELSNKVGQIAFKEISIYKNCRKVLKEDLEIFQKKINKKVIIFVDELDRCKPTYAVNVLETIKHIFNLENFIFVIFLDKQQLSFAIKTLYGEGMDSDGYLRRFFDLEYQLPNDSTTLYLHNKNDEIEKNFNNTVYLTRLLEEIFISEEYSLRDINKAYDYIELLLPNIKYYRKDDCEYQDSYLLVESYLYAFFINLKIKHSNMYRDIKNRSYDSTDEYITKNIITFDIESFNLEVGKYVDETAKETLNKVIPLYLQLLKKNKEYYLYGGEEEKYCVGLRDDNGRFDSESK</sequence>
<feature type="domain" description="KAP NTPase" evidence="1">
    <location>
        <begin position="15"/>
        <end position="261"/>
    </location>
</feature>
<evidence type="ECO:0000313" key="3">
    <source>
        <dbReference type="Proteomes" id="UP000238081"/>
    </source>
</evidence>
<dbReference type="InterPro" id="IPR011646">
    <property type="entry name" value="KAP_P-loop"/>
</dbReference>
<accession>A0A2S7FCL4</accession>
<name>A0A2S7FCL4_CLOBU</name>
<dbReference type="RefSeq" id="WP_104675587.1">
    <property type="nucleotide sequence ID" value="NZ_LRDH01000096.1"/>
</dbReference>
<gene>
    <name evidence="2" type="ORF">AWN73_01910</name>
</gene>
<dbReference type="PANTHER" id="PTHR22674">
    <property type="entry name" value="NTPASE, KAP FAMILY P-LOOP DOMAIN-CONTAINING 1"/>
    <property type="match status" value="1"/>
</dbReference>
<comment type="caution">
    <text evidence="2">The sequence shown here is derived from an EMBL/GenBank/DDBJ whole genome shotgun (WGS) entry which is preliminary data.</text>
</comment>
<dbReference type="PANTHER" id="PTHR22674:SF6">
    <property type="entry name" value="NTPASE KAP FAMILY P-LOOP DOMAIN-CONTAINING PROTEIN 1"/>
    <property type="match status" value="1"/>
</dbReference>
<evidence type="ECO:0000259" key="1">
    <source>
        <dbReference type="Pfam" id="PF07693"/>
    </source>
</evidence>